<dbReference type="Proteomes" id="UP001597295">
    <property type="component" value="Unassembled WGS sequence"/>
</dbReference>
<evidence type="ECO:0000313" key="3">
    <source>
        <dbReference type="EMBL" id="MFD2263409.1"/>
    </source>
</evidence>
<comment type="caution">
    <text evidence="3">The sequence shown here is derived from an EMBL/GenBank/DDBJ whole genome shotgun (WGS) entry which is preliminary data.</text>
</comment>
<name>A0ABW5DSN0_9PROT</name>
<sequence length="434" mass="49947">MAAAEIEALDVRSRTVVITLVSSKAELTTIQLRNRLAKDGDEISQPTMSRLLTRLIKMRFVKRQGTTNGATYTASRLAKTRVSEYQKLNRQIELDARSVAPQSPPPRPSAPPPVPSLPPRVTTDSEQDFIRESVKREVAIIEMIRAEKTQKAEEERLRSEERARSHRYVRFYVKQRSRPMFMIDDDTFLNPAMNWFPDEIRPYDGALKDVSPKDFEDIRLSLIADECWNIHQGMFEGLTQEVVEEAIRQSRKNYRISDELYLRLVNYKEASLYAFSAVSPGEPITPSMLLGAHEILLRGLPEAGHGQFRTHPEEQIERFIDKHLRFVHSRAESAFQRAFIVYFALCYLRPLSSGGEVIARMFSNAILLSERRPPILFQGFDLDDFWIDICRAGRMPWNRPEKAAALFTSAYHATYARWLTKTQAPKKIEARWGG</sequence>
<evidence type="ECO:0000259" key="2">
    <source>
        <dbReference type="PROSITE" id="PS51459"/>
    </source>
</evidence>
<keyword evidence="4" id="KW-1185">Reference proteome</keyword>
<feature type="domain" description="Fido" evidence="2">
    <location>
        <begin position="284"/>
        <end position="409"/>
    </location>
</feature>
<evidence type="ECO:0000313" key="4">
    <source>
        <dbReference type="Proteomes" id="UP001597295"/>
    </source>
</evidence>
<gene>
    <name evidence="3" type="ORF">ACFSM5_10960</name>
</gene>
<protein>
    <recommendedName>
        <fullName evidence="2">Fido domain-containing protein</fullName>
    </recommendedName>
</protein>
<evidence type="ECO:0000256" key="1">
    <source>
        <dbReference type="SAM" id="MobiDB-lite"/>
    </source>
</evidence>
<accession>A0ABW5DSN0</accession>
<feature type="compositionally biased region" description="Pro residues" evidence="1">
    <location>
        <begin position="102"/>
        <end position="118"/>
    </location>
</feature>
<dbReference type="RefSeq" id="WP_379876413.1">
    <property type="nucleotide sequence ID" value="NZ_JBHUIP010000011.1"/>
</dbReference>
<dbReference type="InterPro" id="IPR003812">
    <property type="entry name" value="Fido"/>
</dbReference>
<dbReference type="InterPro" id="IPR036597">
    <property type="entry name" value="Fido-like_dom_sf"/>
</dbReference>
<reference evidence="4" key="1">
    <citation type="journal article" date="2019" name="Int. J. Syst. Evol. Microbiol.">
        <title>The Global Catalogue of Microorganisms (GCM) 10K type strain sequencing project: providing services to taxonomists for standard genome sequencing and annotation.</title>
        <authorList>
            <consortium name="The Broad Institute Genomics Platform"/>
            <consortium name="The Broad Institute Genome Sequencing Center for Infectious Disease"/>
            <person name="Wu L."/>
            <person name="Ma J."/>
        </authorList>
    </citation>
    <scope>NUCLEOTIDE SEQUENCE [LARGE SCALE GENOMIC DNA]</scope>
    <source>
        <strain evidence="4">CGMCC 1.19062</strain>
    </source>
</reference>
<dbReference type="PROSITE" id="PS51459">
    <property type="entry name" value="FIDO"/>
    <property type="match status" value="1"/>
</dbReference>
<proteinExistence type="predicted"/>
<organism evidence="3 4">
    <name type="scientific">Lacibacterium aquatile</name>
    <dbReference type="NCBI Taxonomy" id="1168082"/>
    <lineage>
        <taxon>Bacteria</taxon>
        <taxon>Pseudomonadati</taxon>
        <taxon>Pseudomonadota</taxon>
        <taxon>Alphaproteobacteria</taxon>
        <taxon>Rhodospirillales</taxon>
        <taxon>Rhodospirillaceae</taxon>
    </lineage>
</organism>
<dbReference type="Gene3D" id="1.10.3290.10">
    <property type="entry name" value="Fido-like domain"/>
    <property type="match status" value="1"/>
</dbReference>
<dbReference type="EMBL" id="JBHUIP010000011">
    <property type="protein sequence ID" value="MFD2263409.1"/>
    <property type="molecule type" value="Genomic_DNA"/>
</dbReference>
<dbReference type="SUPFAM" id="SSF140931">
    <property type="entry name" value="Fic-like"/>
    <property type="match status" value="1"/>
</dbReference>
<feature type="region of interest" description="Disordered" evidence="1">
    <location>
        <begin position="96"/>
        <end position="128"/>
    </location>
</feature>